<evidence type="ECO:0000313" key="21">
    <source>
        <dbReference type="RefSeq" id="XP_020102636.1"/>
    </source>
</evidence>
<evidence type="ECO:0000256" key="6">
    <source>
        <dbReference type="ARBA" id="ARBA00022801"/>
    </source>
</evidence>
<evidence type="ECO:0000313" key="19">
    <source>
        <dbReference type="RefSeq" id="XP_020102634.1"/>
    </source>
</evidence>
<gene>
    <name evidence="19 20 21" type="primary">LOC109720152</name>
</gene>
<evidence type="ECO:0000313" key="20">
    <source>
        <dbReference type="RefSeq" id="XP_020102635.1"/>
    </source>
</evidence>
<dbReference type="FunFam" id="3.40.50.1000:FF:000125">
    <property type="entry name" value="RNA polymerase II C-terminal domain phosphatase-like 4"/>
    <property type="match status" value="1"/>
</dbReference>
<evidence type="ECO:0000256" key="5">
    <source>
        <dbReference type="ARBA" id="ARBA00022723"/>
    </source>
</evidence>
<dbReference type="PROSITE" id="PS50969">
    <property type="entry name" value="FCP1"/>
    <property type="match status" value="1"/>
</dbReference>
<dbReference type="RefSeq" id="XP_020102636.1">
    <property type="nucleotide sequence ID" value="XM_020247047.1"/>
</dbReference>
<comment type="subcellular location">
    <subcellularLocation>
        <location evidence="3 14">Nucleus</location>
    </subcellularLocation>
</comment>
<evidence type="ECO:0000313" key="18">
    <source>
        <dbReference type="Proteomes" id="UP000515123"/>
    </source>
</evidence>
<dbReference type="SMART" id="SM00292">
    <property type="entry name" value="BRCT"/>
    <property type="match status" value="1"/>
</dbReference>
<dbReference type="GO" id="GO:0005634">
    <property type="term" value="C:nucleus"/>
    <property type="evidence" value="ECO:0007669"/>
    <property type="project" value="UniProtKB-SubCell"/>
</dbReference>
<comment type="catalytic activity">
    <reaction evidence="11 14">
        <text>O-phospho-L-seryl-[protein] + H2O = L-seryl-[protein] + phosphate</text>
        <dbReference type="Rhea" id="RHEA:20629"/>
        <dbReference type="Rhea" id="RHEA-COMP:9863"/>
        <dbReference type="Rhea" id="RHEA-COMP:11604"/>
        <dbReference type="ChEBI" id="CHEBI:15377"/>
        <dbReference type="ChEBI" id="CHEBI:29999"/>
        <dbReference type="ChEBI" id="CHEBI:43474"/>
        <dbReference type="ChEBI" id="CHEBI:83421"/>
        <dbReference type="EC" id="3.1.3.16"/>
    </reaction>
</comment>
<dbReference type="InterPro" id="IPR039189">
    <property type="entry name" value="Fcp1"/>
</dbReference>
<evidence type="ECO:0000256" key="1">
    <source>
        <dbReference type="ARBA" id="ARBA00001936"/>
    </source>
</evidence>
<reference evidence="18" key="1">
    <citation type="journal article" date="2015" name="Nat. Genet.">
        <title>The pineapple genome and the evolution of CAM photosynthesis.</title>
        <authorList>
            <person name="Ming R."/>
            <person name="VanBuren R."/>
            <person name="Wai C.M."/>
            <person name="Tang H."/>
            <person name="Schatz M.C."/>
            <person name="Bowers J.E."/>
            <person name="Lyons E."/>
            <person name="Wang M.L."/>
            <person name="Chen J."/>
            <person name="Biggers E."/>
            <person name="Zhang J."/>
            <person name="Huang L."/>
            <person name="Zhang L."/>
            <person name="Miao W."/>
            <person name="Zhang J."/>
            <person name="Ye Z."/>
            <person name="Miao C."/>
            <person name="Lin Z."/>
            <person name="Wang H."/>
            <person name="Zhou H."/>
            <person name="Yim W.C."/>
            <person name="Priest H.D."/>
            <person name="Zheng C."/>
            <person name="Woodhouse M."/>
            <person name="Edger P.P."/>
            <person name="Guyot R."/>
            <person name="Guo H.B."/>
            <person name="Guo H."/>
            <person name="Zheng G."/>
            <person name="Singh R."/>
            <person name="Sharma A."/>
            <person name="Min X."/>
            <person name="Zheng Y."/>
            <person name="Lee H."/>
            <person name="Gurtowski J."/>
            <person name="Sedlazeck F.J."/>
            <person name="Harkess A."/>
            <person name="McKain M.R."/>
            <person name="Liao Z."/>
            <person name="Fang J."/>
            <person name="Liu J."/>
            <person name="Zhang X."/>
            <person name="Zhang Q."/>
            <person name="Hu W."/>
            <person name="Qin Y."/>
            <person name="Wang K."/>
            <person name="Chen L.Y."/>
            <person name="Shirley N."/>
            <person name="Lin Y.R."/>
            <person name="Liu L.Y."/>
            <person name="Hernandez A.G."/>
            <person name="Wright C.L."/>
            <person name="Bulone V."/>
            <person name="Tuskan G.A."/>
            <person name="Heath K."/>
            <person name="Zee F."/>
            <person name="Moore P.H."/>
            <person name="Sunkar R."/>
            <person name="Leebens-Mack J.H."/>
            <person name="Mockler T."/>
            <person name="Bennetzen J.L."/>
            <person name="Freeling M."/>
            <person name="Sankoff D."/>
            <person name="Paterson A.H."/>
            <person name="Zhu X."/>
            <person name="Yang X."/>
            <person name="Smith J.A."/>
            <person name="Cushman J.C."/>
            <person name="Paull R.E."/>
            <person name="Yu Q."/>
        </authorList>
    </citation>
    <scope>NUCLEOTIDE SEQUENCE [LARGE SCALE GENOMIC DNA]</scope>
    <source>
        <strain evidence="18">cv. F153</strain>
    </source>
</reference>
<keyword evidence="8" id="KW-0805">Transcription regulation</keyword>
<dbReference type="GO" id="GO:0008420">
    <property type="term" value="F:RNA polymerase II CTD heptapeptide repeat phosphatase activity"/>
    <property type="evidence" value="ECO:0007669"/>
    <property type="project" value="UniProtKB-UniRule"/>
</dbReference>
<accession>A0A6P5G2M2</accession>
<reference evidence="19 20" key="2">
    <citation type="submission" date="2025-04" db="UniProtKB">
        <authorList>
            <consortium name="RefSeq"/>
        </authorList>
    </citation>
    <scope>IDENTIFICATION</scope>
    <source>
        <tissue evidence="19 20">Leaf</tissue>
    </source>
</reference>
<dbReference type="InterPro" id="IPR023214">
    <property type="entry name" value="HAD_sf"/>
</dbReference>
<dbReference type="CDD" id="cd07521">
    <property type="entry name" value="HAD_FCP1-like"/>
    <property type="match status" value="1"/>
</dbReference>
<evidence type="ECO:0000256" key="8">
    <source>
        <dbReference type="ARBA" id="ARBA00023015"/>
    </source>
</evidence>
<dbReference type="GeneID" id="109720152"/>
<evidence type="ECO:0000256" key="14">
    <source>
        <dbReference type="RuleBase" id="RU366066"/>
    </source>
</evidence>
<dbReference type="Gene3D" id="3.40.50.10190">
    <property type="entry name" value="BRCT domain"/>
    <property type="match status" value="1"/>
</dbReference>
<proteinExistence type="predicted"/>
<dbReference type="Pfam" id="PF03031">
    <property type="entry name" value="NIF"/>
    <property type="match status" value="1"/>
</dbReference>
<dbReference type="InterPro" id="IPR011947">
    <property type="entry name" value="FCP1_euk"/>
</dbReference>
<comment type="cofactor">
    <cofactor evidence="2">
        <name>Mg(2+)</name>
        <dbReference type="ChEBI" id="CHEBI:18420"/>
    </cofactor>
</comment>
<name>A0A6P5G2M2_ANACO</name>
<dbReference type="AlphaFoldDB" id="A0A6P5G2M2"/>
<evidence type="ECO:0000256" key="12">
    <source>
        <dbReference type="ARBA" id="ARBA00048336"/>
    </source>
</evidence>
<dbReference type="SUPFAM" id="SSF52113">
    <property type="entry name" value="BRCT domain"/>
    <property type="match status" value="1"/>
</dbReference>
<comment type="subunit">
    <text evidence="13">Interacts with RAP74.</text>
</comment>
<keyword evidence="18" id="KW-1185">Reference proteome</keyword>
<comment type="catalytic activity">
    <reaction evidence="12 14">
        <text>O-phospho-L-threonyl-[protein] + H2O = L-threonyl-[protein] + phosphate</text>
        <dbReference type="Rhea" id="RHEA:47004"/>
        <dbReference type="Rhea" id="RHEA-COMP:11060"/>
        <dbReference type="Rhea" id="RHEA-COMP:11605"/>
        <dbReference type="ChEBI" id="CHEBI:15377"/>
        <dbReference type="ChEBI" id="CHEBI:30013"/>
        <dbReference type="ChEBI" id="CHEBI:43474"/>
        <dbReference type="ChEBI" id="CHEBI:61977"/>
        <dbReference type="EC" id="3.1.3.16"/>
    </reaction>
</comment>
<dbReference type="InterPro" id="IPR036412">
    <property type="entry name" value="HAD-like_sf"/>
</dbReference>
<feature type="region of interest" description="Disordered" evidence="15">
    <location>
        <begin position="29"/>
        <end position="56"/>
    </location>
</feature>
<sequence>MNLAAESPTPSSSGSDDFAAFLDAELEVASSNSSSDGDLADDDAENDLQQPRTKKLKVEEFESTRELHEMTEVATNREKTGMSDEAIPDICPPHPGFFGGLCVRCGQVEDDDASGTAFGYIHKGLRLGSREIDRLRGADLKNLLREKKLILILDLDHTLLHSTHIADVSAEEEYLIRQIDSKNDDPARSIFRLDSIRMLTKLRPYVHTFLKEASNLFELYVYTMAERPYALEVVKLLDPGNVYFGSKVITQNDSTQRHLKGLDVVLGADNVVVILDDTEPVWQEHRENLILMERYHFFASSLRQSGINCKSLSETKKDERESDGALATVLNVLKRIHRMFFDPVLRTDISSRDVRQMIKMVRQEILQGCKLVFSRVFPLNSRVEDQSYWKMAEELGAICCTEVDSSVTHIVAKDSGTEKARWALQNGKFLISPRWIEAARFLWQRQNEEDFPVNSVKK</sequence>
<evidence type="ECO:0000256" key="3">
    <source>
        <dbReference type="ARBA" id="ARBA00004123"/>
    </source>
</evidence>
<dbReference type="Pfam" id="PF00533">
    <property type="entry name" value="BRCT"/>
    <property type="match status" value="1"/>
</dbReference>
<keyword evidence="7" id="KW-0694">RNA-binding</keyword>
<dbReference type="InterPro" id="IPR001357">
    <property type="entry name" value="BRCT_dom"/>
</dbReference>
<dbReference type="InterPro" id="IPR036420">
    <property type="entry name" value="BRCT_dom_sf"/>
</dbReference>
<dbReference type="PANTHER" id="PTHR23081">
    <property type="entry name" value="RNA POLYMERASE II CTD PHOSPHATASE"/>
    <property type="match status" value="1"/>
</dbReference>
<organism evidence="19">
    <name type="scientific">Ananas comosus</name>
    <name type="common">Pineapple</name>
    <name type="synonym">Ananas ananas</name>
    <dbReference type="NCBI Taxonomy" id="4615"/>
    <lineage>
        <taxon>Eukaryota</taxon>
        <taxon>Viridiplantae</taxon>
        <taxon>Streptophyta</taxon>
        <taxon>Embryophyta</taxon>
        <taxon>Tracheophyta</taxon>
        <taxon>Spermatophyta</taxon>
        <taxon>Magnoliopsida</taxon>
        <taxon>Liliopsida</taxon>
        <taxon>Poales</taxon>
        <taxon>Bromeliaceae</taxon>
        <taxon>Bromelioideae</taxon>
        <taxon>Ananas</taxon>
    </lineage>
</organism>
<keyword evidence="10 14" id="KW-0539">Nucleus</keyword>
<dbReference type="Gene3D" id="3.40.50.1000">
    <property type="entry name" value="HAD superfamily/HAD-like"/>
    <property type="match status" value="1"/>
</dbReference>
<evidence type="ECO:0000256" key="2">
    <source>
        <dbReference type="ARBA" id="ARBA00001946"/>
    </source>
</evidence>
<dbReference type="EC" id="3.1.3.16" evidence="14"/>
<dbReference type="SUPFAM" id="SSF56784">
    <property type="entry name" value="HAD-like"/>
    <property type="match status" value="1"/>
</dbReference>
<dbReference type="RefSeq" id="XP_020102635.1">
    <property type="nucleotide sequence ID" value="XM_020247046.1"/>
</dbReference>
<evidence type="ECO:0000256" key="4">
    <source>
        <dbReference type="ARBA" id="ARBA00022491"/>
    </source>
</evidence>
<evidence type="ECO:0000259" key="17">
    <source>
        <dbReference type="PROSITE" id="PS50969"/>
    </source>
</evidence>
<dbReference type="GO" id="GO:0046872">
    <property type="term" value="F:metal ion binding"/>
    <property type="evidence" value="ECO:0007669"/>
    <property type="project" value="UniProtKB-KW"/>
</dbReference>
<dbReference type="CDD" id="cd17729">
    <property type="entry name" value="BRCT_CTDP1"/>
    <property type="match status" value="1"/>
</dbReference>
<feature type="domain" description="BRCT" evidence="16">
    <location>
        <begin position="361"/>
        <end position="453"/>
    </location>
</feature>
<evidence type="ECO:0000256" key="7">
    <source>
        <dbReference type="ARBA" id="ARBA00022884"/>
    </source>
</evidence>
<evidence type="ECO:0000256" key="11">
    <source>
        <dbReference type="ARBA" id="ARBA00047761"/>
    </source>
</evidence>
<dbReference type="PANTHER" id="PTHR23081:SF36">
    <property type="entry name" value="RNA POLYMERASE II SUBUNIT A C-TERMINAL DOMAIN PHOSPHATASE"/>
    <property type="match status" value="1"/>
</dbReference>
<dbReference type="GO" id="GO:0009651">
    <property type="term" value="P:response to salt stress"/>
    <property type="evidence" value="ECO:0007669"/>
    <property type="project" value="UniProtKB-ARBA"/>
</dbReference>
<evidence type="ECO:0000256" key="10">
    <source>
        <dbReference type="ARBA" id="ARBA00023242"/>
    </source>
</evidence>
<dbReference type="RefSeq" id="XP_020102634.1">
    <property type="nucleotide sequence ID" value="XM_020247045.1"/>
</dbReference>
<dbReference type="GO" id="GO:0003723">
    <property type="term" value="F:RNA binding"/>
    <property type="evidence" value="ECO:0007669"/>
    <property type="project" value="UniProtKB-KW"/>
</dbReference>
<feature type="domain" description="FCP1 homology" evidence="17">
    <location>
        <begin position="144"/>
        <end position="316"/>
    </location>
</feature>
<evidence type="ECO:0000256" key="9">
    <source>
        <dbReference type="ARBA" id="ARBA00023163"/>
    </source>
</evidence>
<keyword evidence="5" id="KW-0479">Metal-binding</keyword>
<dbReference type="NCBIfam" id="TIGR02250">
    <property type="entry name" value="FCP1_euk"/>
    <property type="match status" value="1"/>
</dbReference>
<dbReference type="SMART" id="SM00577">
    <property type="entry name" value="CPDc"/>
    <property type="match status" value="1"/>
</dbReference>
<comment type="function">
    <text evidence="14">This promotes the activity of RNA polymerase II.</text>
</comment>
<keyword evidence="9" id="KW-0804">Transcription</keyword>
<dbReference type="PROSITE" id="PS50172">
    <property type="entry name" value="BRCT"/>
    <property type="match status" value="1"/>
</dbReference>
<dbReference type="OrthoDB" id="10249888at2759"/>
<evidence type="ECO:0000256" key="13">
    <source>
        <dbReference type="ARBA" id="ARBA00063107"/>
    </source>
</evidence>
<keyword evidence="6 14" id="KW-0378">Hydrolase</keyword>
<evidence type="ECO:0000259" key="16">
    <source>
        <dbReference type="PROSITE" id="PS50172"/>
    </source>
</evidence>
<dbReference type="FunFam" id="3.40.50.10190:FF:000014">
    <property type="entry name" value="RNA polymerase II C-terminal domain phosphatase-like 3"/>
    <property type="match status" value="1"/>
</dbReference>
<keyword evidence="4" id="KW-0678">Repressor</keyword>
<comment type="cofactor">
    <cofactor evidence="1">
        <name>Mn(2+)</name>
        <dbReference type="ChEBI" id="CHEBI:29035"/>
    </cofactor>
</comment>
<protein>
    <recommendedName>
        <fullName evidence="14">RNA polymerase II C-terminal domain phosphatase-like</fullName>
        <ecNumber evidence="14">3.1.3.16</ecNumber>
    </recommendedName>
</protein>
<dbReference type="Proteomes" id="UP000515123">
    <property type="component" value="Linkage group 14"/>
</dbReference>
<dbReference type="InterPro" id="IPR004274">
    <property type="entry name" value="FCP1_dom"/>
</dbReference>
<evidence type="ECO:0000256" key="15">
    <source>
        <dbReference type="SAM" id="MobiDB-lite"/>
    </source>
</evidence>